<evidence type="ECO:0000313" key="1">
    <source>
        <dbReference type="EMBL" id="TGY67103.1"/>
    </source>
</evidence>
<accession>A0AC61R9X5</accession>
<dbReference type="EC" id="2.1.1.176" evidence="1"/>
<keyword evidence="1" id="KW-0808">Transferase</keyword>
<keyword evidence="2" id="KW-1185">Reference proteome</keyword>
<dbReference type="EMBL" id="SRYG01000002">
    <property type="protein sequence ID" value="TGY67103.1"/>
    <property type="molecule type" value="Genomic_DNA"/>
</dbReference>
<name>A0AC61R9X5_9FIRM</name>
<protein>
    <submittedName>
        <fullName evidence="1">16S rRNA (Cytosine(967)-C(5))-methyltransferase RsmB</fullName>
        <ecNumber evidence="1">2.1.1.176</ecNumber>
    </submittedName>
</protein>
<dbReference type="Proteomes" id="UP000308836">
    <property type="component" value="Unassembled WGS sequence"/>
</dbReference>
<evidence type="ECO:0000313" key="2">
    <source>
        <dbReference type="Proteomes" id="UP000308836"/>
    </source>
</evidence>
<organism evidence="1 2">
    <name type="scientific">Dubosiella muris</name>
    <dbReference type="NCBI Taxonomy" id="3038133"/>
    <lineage>
        <taxon>Bacteria</taxon>
        <taxon>Bacillati</taxon>
        <taxon>Bacillota</taxon>
        <taxon>Erysipelotrichia</taxon>
        <taxon>Erysipelotrichales</taxon>
        <taxon>Erysipelotrichaceae</taxon>
        <taxon>Dubosiella</taxon>
    </lineage>
</organism>
<keyword evidence="1" id="KW-0489">Methyltransferase</keyword>
<gene>
    <name evidence="1" type="primary">rsmB</name>
    <name evidence="1" type="ORF">E5336_01435</name>
</gene>
<comment type="caution">
    <text evidence="1">The sequence shown here is derived from an EMBL/GenBank/DDBJ whole genome shotgun (WGS) entry which is preliminary data.</text>
</comment>
<proteinExistence type="predicted"/>
<sequence>MVRNWILEALCAVVADGAYSNLYLKKHLREVDEKDRALATTIFYGTLRNYTYCQRMWSQYSNGNKVHKKIRVLLTMSVYQLLFLEKVPAYAVISEAVSLAKMIRPQAAGFVNAILRKVDRERKIEFRDDVDEIATTYSIAPWLVKMWIAQYGADRALAFAKASLDTQSLSVRRNVMKDKPEVDRLQELRDPIYQYTGNTLEADPLYREGVVSPQDLGAYEIVRVLDPKPEEMILDVCAAPGTKTMAIAETMRDRGHVVALDLHPHRVALIQNDIRRLHLKNVEARCQDATDLSGLGLYDRVLCDVPCTGYGTLSRKPDIKLHLDPATMDTLIPVQAAILEQAAAHVKPGGVLVYSTCTLNQKENEKQVAKFLKSHPAFSLDMEKTIEPSKTTNGFYVAKLKKSADDVL</sequence>
<reference evidence="1" key="1">
    <citation type="submission" date="2019-04" db="EMBL/GenBank/DDBJ databases">
        <title>Microbes associate with the intestines of laboratory mice.</title>
        <authorList>
            <person name="Navarre W."/>
            <person name="Wong E."/>
            <person name="Huang K."/>
            <person name="Tropini C."/>
            <person name="Ng K."/>
            <person name="Yu B."/>
        </authorList>
    </citation>
    <scope>NUCLEOTIDE SEQUENCE</scope>
    <source>
        <strain evidence="1">NM09_H32</strain>
    </source>
</reference>